<feature type="transmembrane region" description="Helical" evidence="2">
    <location>
        <begin position="267"/>
        <end position="300"/>
    </location>
</feature>
<feature type="region of interest" description="Disordered" evidence="1">
    <location>
        <begin position="317"/>
        <end position="339"/>
    </location>
</feature>
<evidence type="ECO:0008006" key="5">
    <source>
        <dbReference type="Google" id="ProtNLM"/>
    </source>
</evidence>
<reference evidence="3 4" key="1">
    <citation type="submission" date="2024-05" db="EMBL/GenBank/DDBJ databases">
        <title>Genomic Encyclopedia of Type Strains, Phase IV (KMG-IV): sequencing the most valuable type-strain genomes for metagenomic binning, comparative biology and taxonomic classification.</title>
        <authorList>
            <person name="Goeker M."/>
        </authorList>
    </citation>
    <scope>NUCLEOTIDE SEQUENCE [LARGE SCALE GENOMIC DNA]</scope>
    <source>
        <strain evidence="3 4">DSM 25286</strain>
    </source>
</reference>
<keyword evidence="2" id="KW-1133">Transmembrane helix</keyword>
<name>A0ABV2E9C7_9STAP</name>
<protein>
    <recommendedName>
        <fullName evidence="5">Glycerophosphoryl diester phosphodiesterase membrane domain-containing protein</fullName>
    </recommendedName>
</protein>
<dbReference type="RefSeq" id="WP_230821950.1">
    <property type="nucleotide sequence ID" value="NZ_JAJNCU010000004.1"/>
</dbReference>
<proteinExistence type="predicted"/>
<feature type="transmembrane region" description="Helical" evidence="2">
    <location>
        <begin position="20"/>
        <end position="48"/>
    </location>
</feature>
<feature type="transmembrane region" description="Helical" evidence="2">
    <location>
        <begin position="159"/>
        <end position="178"/>
    </location>
</feature>
<organism evidence="3 4">
    <name type="scientific">Salinicoccus halitifaciens</name>
    <dbReference type="NCBI Taxonomy" id="1073415"/>
    <lineage>
        <taxon>Bacteria</taxon>
        <taxon>Bacillati</taxon>
        <taxon>Bacillota</taxon>
        <taxon>Bacilli</taxon>
        <taxon>Bacillales</taxon>
        <taxon>Staphylococcaceae</taxon>
        <taxon>Salinicoccus</taxon>
    </lineage>
</organism>
<dbReference type="Proteomes" id="UP001549019">
    <property type="component" value="Unassembled WGS sequence"/>
</dbReference>
<feature type="transmembrane region" description="Helical" evidence="2">
    <location>
        <begin position="110"/>
        <end position="128"/>
    </location>
</feature>
<dbReference type="EMBL" id="JBDZDV010000003">
    <property type="protein sequence ID" value="MET3111034.1"/>
    <property type="molecule type" value="Genomic_DNA"/>
</dbReference>
<keyword evidence="2" id="KW-0812">Transmembrane</keyword>
<feature type="transmembrane region" description="Helical" evidence="2">
    <location>
        <begin position="184"/>
        <end position="202"/>
    </location>
</feature>
<keyword evidence="4" id="KW-1185">Reference proteome</keyword>
<feature type="compositionally biased region" description="Basic and acidic residues" evidence="1">
    <location>
        <begin position="326"/>
        <end position="339"/>
    </location>
</feature>
<feature type="transmembrane region" description="Helical" evidence="2">
    <location>
        <begin position="54"/>
        <end position="81"/>
    </location>
</feature>
<keyword evidence="2" id="KW-0472">Membrane</keyword>
<comment type="caution">
    <text evidence="3">The sequence shown here is derived from an EMBL/GenBank/DDBJ whole genome shotgun (WGS) entry which is preliminary data.</text>
</comment>
<evidence type="ECO:0000313" key="3">
    <source>
        <dbReference type="EMBL" id="MET3111034.1"/>
    </source>
</evidence>
<evidence type="ECO:0000256" key="1">
    <source>
        <dbReference type="SAM" id="MobiDB-lite"/>
    </source>
</evidence>
<accession>A0ABV2E9C7</accession>
<evidence type="ECO:0000313" key="4">
    <source>
        <dbReference type="Proteomes" id="UP001549019"/>
    </source>
</evidence>
<gene>
    <name evidence="3" type="ORF">ABHD89_001440</name>
</gene>
<sequence length="339" mass="37202">MFQYQSLFRRNAEGQAGKVIGLTILAGIVMTVSFFAVMLIALLPLFAIGEGTWAILYAFIVFFLLFLFGVFVIYPLSIGIIKFFTSAYQRSPYGFSDLFFVFKGGRYGKAVKLTILVIVAYLVINFAISMLMQLVLTAINLPFSAALGGMSYEGLEASAAMVTGQIGLVILMITLNLLVVFLMYIPFILLMIYMVLLYLVYVDQPHIPTFDKFSIAFKVMFQADQSLVKLFFSNILLMIGVTVLYIIGIIAAALLGSLVLGATDSGILFALILIAAGLAIFAVYIYVMYMMLGSVVAFYFEGRNELDARAAEAAASGSEGPAYDGRIGDDLKPLDDRNY</sequence>
<evidence type="ECO:0000256" key="2">
    <source>
        <dbReference type="SAM" id="Phobius"/>
    </source>
</evidence>
<feature type="transmembrane region" description="Helical" evidence="2">
    <location>
        <begin position="230"/>
        <end position="255"/>
    </location>
</feature>